<keyword evidence="2" id="KW-1185">Reference proteome</keyword>
<protein>
    <submittedName>
        <fullName evidence="1">MSMEG_6728 family protein</fullName>
    </submittedName>
</protein>
<organism evidence="1 2">
    <name type="scientific">Herbiconiux gentiana</name>
    <dbReference type="NCBI Taxonomy" id="2970912"/>
    <lineage>
        <taxon>Bacteria</taxon>
        <taxon>Bacillati</taxon>
        <taxon>Actinomycetota</taxon>
        <taxon>Actinomycetes</taxon>
        <taxon>Micrococcales</taxon>
        <taxon>Microbacteriaceae</taxon>
        <taxon>Herbiconiux</taxon>
    </lineage>
</organism>
<dbReference type="EMBL" id="JANTEZ010000001">
    <property type="protein sequence ID" value="MCS5713598.1"/>
    <property type="molecule type" value="Genomic_DNA"/>
</dbReference>
<dbReference type="NCBIfam" id="NF038085">
    <property type="entry name" value="MSMEG_6728_fam"/>
    <property type="match status" value="1"/>
</dbReference>
<evidence type="ECO:0000313" key="1">
    <source>
        <dbReference type="EMBL" id="MCS5713598.1"/>
    </source>
</evidence>
<gene>
    <name evidence="1" type="ORF">NVV95_03400</name>
</gene>
<dbReference type="Proteomes" id="UP001165580">
    <property type="component" value="Unassembled WGS sequence"/>
</dbReference>
<dbReference type="RefSeq" id="WP_259485124.1">
    <property type="nucleotide sequence ID" value="NZ_JANTEZ010000001.1"/>
</dbReference>
<evidence type="ECO:0000313" key="2">
    <source>
        <dbReference type="Proteomes" id="UP001165580"/>
    </source>
</evidence>
<accession>A0ABT2GBM4</accession>
<name>A0ABT2GBM4_9MICO</name>
<reference evidence="1" key="1">
    <citation type="submission" date="2022-08" db="EMBL/GenBank/DDBJ databases">
        <authorList>
            <person name="Deng Y."/>
            <person name="Han X.-F."/>
            <person name="Zhang Y.-Q."/>
        </authorList>
    </citation>
    <scope>NUCLEOTIDE SEQUENCE</scope>
    <source>
        <strain evidence="1">CPCC 205716</strain>
    </source>
</reference>
<comment type="caution">
    <text evidence="1">The sequence shown here is derived from an EMBL/GenBank/DDBJ whole genome shotgun (WGS) entry which is preliminary data.</text>
</comment>
<dbReference type="Pfam" id="PF03013">
    <property type="entry name" value="Pyr_excise"/>
    <property type="match status" value="1"/>
</dbReference>
<proteinExistence type="predicted"/>
<sequence length="158" mass="17390">MQTFLPYPDFRASARALDRARLGKQRVEALQVLRAVTILTYGWRNHPAATMWRGYLPALTKYALEVTDEWIAQGHADTVRPQVLAFAPEVDALPQSALALPPWIGDEAFHLSHRSNLLRKDPEFYGELFPGVPIDLPYVWPAQTAGTAEAAPGGGGGL</sequence>
<dbReference type="InterPro" id="IPR004260">
    <property type="entry name" value="Pyr-dimer_DNA_glycosylase"/>
</dbReference>